<feature type="signal peptide" evidence="2">
    <location>
        <begin position="1"/>
        <end position="17"/>
    </location>
</feature>
<dbReference type="STRING" id="623744.A0A553PXX3"/>
<feature type="chain" id="PRO_5022087980" description="Nematode cuticle collagen N-terminal domain-containing protein" evidence="2">
    <location>
        <begin position="18"/>
        <end position="150"/>
    </location>
</feature>
<keyword evidence="4" id="KW-1185">Reference proteome</keyword>
<name>A0A553PXX3_9TELE</name>
<comment type="caution">
    <text evidence="3">The sequence shown here is derived from an EMBL/GenBank/DDBJ whole genome shotgun (WGS) entry which is preliminary data.</text>
</comment>
<dbReference type="EMBL" id="SRMA01026548">
    <property type="protein sequence ID" value="TRY82529.1"/>
    <property type="molecule type" value="Genomic_DNA"/>
</dbReference>
<evidence type="ECO:0000313" key="4">
    <source>
        <dbReference type="Proteomes" id="UP000316079"/>
    </source>
</evidence>
<evidence type="ECO:0000256" key="1">
    <source>
        <dbReference type="SAM" id="MobiDB-lite"/>
    </source>
</evidence>
<dbReference type="PANTHER" id="PTHR24637:SF421">
    <property type="entry name" value="CUTICLE COLLAGEN DPY-2"/>
    <property type="match status" value="1"/>
</dbReference>
<dbReference type="Proteomes" id="UP000316079">
    <property type="component" value="Unassembled WGS sequence"/>
</dbReference>
<proteinExistence type="predicted"/>
<sequence>MFVFPSLLCVAIHFVRQSDTAALEEIKTFIRDEVLRVFEERFSDSHALLQKTPAAILAAQGRQGPPGPPGTVGSPGPPGEPGPPGPQGYRGQKGERGQLGLGLPGAPGSAGPPGPPGIGLHGPSGPPGLQGPHGRCDPSDCIRPYGRQEG</sequence>
<dbReference type="AlphaFoldDB" id="A0A553PXX3"/>
<gene>
    <name evidence="3" type="ORF">DNTS_005842</name>
</gene>
<feature type="compositionally biased region" description="Basic and acidic residues" evidence="1">
    <location>
        <begin position="134"/>
        <end position="150"/>
    </location>
</feature>
<protein>
    <recommendedName>
        <fullName evidence="5">Nematode cuticle collagen N-terminal domain-containing protein</fullName>
    </recommendedName>
</protein>
<reference evidence="3 4" key="1">
    <citation type="journal article" date="2019" name="Sci. Data">
        <title>Hybrid genome assembly and annotation of Danionella translucida.</title>
        <authorList>
            <person name="Kadobianskyi M."/>
            <person name="Schulze L."/>
            <person name="Schuelke M."/>
            <person name="Judkewitz B."/>
        </authorList>
    </citation>
    <scope>NUCLEOTIDE SEQUENCE [LARGE SCALE GENOMIC DNA]</scope>
    <source>
        <strain evidence="3 4">Bolton</strain>
    </source>
</reference>
<dbReference type="OrthoDB" id="5983381at2759"/>
<evidence type="ECO:0008006" key="5">
    <source>
        <dbReference type="Google" id="ProtNLM"/>
    </source>
</evidence>
<accession>A0A553PXX3</accession>
<keyword evidence="2" id="KW-0732">Signal</keyword>
<evidence type="ECO:0000256" key="2">
    <source>
        <dbReference type="SAM" id="SignalP"/>
    </source>
</evidence>
<feature type="region of interest" description="Disordered" evidence="1">
    <location>
        <begin position="53"/>
        <end position="150"/>
    </location>
</feature>
<evidence type="ECO:0000313" key="3">
    <source>
        <dbReference type="EMBL" id="TRY82529.1"/>
    </source>
</evidence>
<organism evidence="3 4">
    <name type="scientific">Danionella cerebrum</name>
    <dbReference type="NCBI Taxonomy" id="2873325"/>
    <lineage>
        <taxon>Eukaryota</taxon>
        <taxon>Metazoa</taxon>
        <taxon>Chordata</taxon>
        <taxon>Craniata</taxon>
        <taxon>Vertebrata</taxon>
        <taxon>Euteleostomi</taxon>
        <taxon>Actinopterygii</taxon>
        <taxon>Neopterygii</taxon>
        <taxon>Teleostei</taxon>
        <taxon>Ostariophysi</taxon>
        <taxon>Cypriniformes</taxon>
        <taxon>Danionidae</taxon>
        <taxon>Danioninae</taxon>
        <taxon>Danionella</taxon>
    </lineage>
</organism>
<dbReference type="PANTHER" id="PTHR24637">
    <property type="entry name" value="COLLAGEN"/>
    <property type="match status" value="1"/>
</dbReference>
<feature type="compositionally biased region" description="Pro residues" evidence="1">
    <location>
        <begin position="65"/>
        <end position="86"/>
    </location>
</feature>